<dbReference type="Gene3D" id="3.40.50.2000">
    <property type="entry name" value="Glycogen Phosphorylase B"/>
    <property type="match status" value="1"/>
</dbReference>
<evidence type="ECO:0000256" key="5">
    <source>
        <dbReference type="ARBA" id="ARBA00022679"/>
    </source>
</evidence>
<comment type="similarity">
    <text evidence="2">Belongs to the glycosyltransferase 41 family. O-GlcNAc transferase subfamily.</text>
</comment>
<dbReference type="SUPFAM" id="SSF48452">
    <property type="entry name" value="TPR-like"/>
    <property type="match status" value="1"/>
</dbReference>
<dbReference type="Proteomes" id="UP000229278">
    <property type="component" value="Unassembled WGS sequence"/>
</dbReference>
<dbReference type="Pfam" id="PF13844">
    <property type="entry name" value="Glyco_transf_41"/>
    <property type="match status" value="2"/>
</dbReference>
<gene>
    <name evidence="10" type="ORF">CSA09_05170</name>
</gene>
<keyword evidence="7 8" id="KW-0802">TPR repeat</keyword>
<dbReference type="InterPro" id="IPR011990">
    <property type="entry name" value="TPR-like_helical_dom_sf"/>
</dbReference>
<keyword evidence="4" id="KW-0328">Glycosyltransferase</keyword>
<dbReference type="EC" id="2.4.1.255" evidence="3"/>
<accession>A0A2G6PE15</accession>
<dbReference type="PANTHER" id="PTHR44998">
    <property type="match status" value="1"/>
</dbReference>
<dbReference type="Pfam" id="PF13432">
    <property type="entry name" value="TPR_16"/>
    <property type="match status" value="2"/>
</dbReference>
<evidence type="ECO:0000313" key="10">
    <source>
        <dbReference type="EMBL" id="PIE82803.1"/>
    </source>
</evidence>
<feature type="repeat" description="TPR" evidence="8">
    <location>
        <begin position="138"/>
        <end position="171"/>
    </location>
</feature>
<dbReference type="Gene3D" id="1.25.40.10">
    <property type="entry name" value="Tetratricopeptide repeat domain"/>
    <property type="match status" value="2"/>
</dbReference>
<dbReference type="Gene3D" id="3.40.50.11380">
    <property type="match status" value="1"/>
</dbReference>
<dbReference type="InterPro" id="IPR029489">
    <property type="entry name" value="OGT/SEC/SPY_C"/>
</dbReference>
<comment type="pathway">
    <text evidence="1">Protein modification; protein glycosylation.</text>
</comment>
<evidence type="ECO:0000256" key="3">
    <source>
        <dbReference type="ARBA" id="ARBA00011970"/>
    </source>
</evidence>
<organism evidence="10 11">
    <name type="scientific">Candidatus Contendibacter odensensis</name>
    <dbReference type="NCBI Taxonomy" id="1400860"/>
    <lineage>
        <taxon>Bacteria</taxon>
        <taxon>Pseudomonadati</taxon>
        <taxon>Pseudomonadota</taxon>
        <taxon>Gammaproteobacteria</taxon>
        <taxon>Candidatus Competibacteraceae</taxon>
        <taxon>Candidatus Contendibacter</taxon>
    </lineage>
</organism>
<dbReference type="EMBL" id="PDTV01000012">
    <property type="protein sequence ID" value="PIE82803.1"/>
    <property type="molecule type" value="Genomic_DNA"/>
</dbReference>
<evidence type="ECO:0000256" key="8">
    <source>
        <dbReference type="PROSITE-ProRule" id="PRU00339"/>
    </source>
</evidence>
<name>A0A2G6PE15_9GAMM</name>
<dbReference type="PROSITE" id="PS50293">
    <property type="entry name" value="TPR_REGION"/>
    <property type="match status" value="1"/>
</dbReference>
<evidence type="ECO:0000259" key="9">
    <source>
        <dbReference type="Pfam" id="PF13844"/>
    </source>
</evidence>
<evidence type="ECO:0000313" key="11">
    <source>
        <dbReference type="Proteomes" id="UP000229278"/>
    </source>
</evidence>
<dbReference type="InterPro" id="IPR019734">
    <property type="entry name" value="TPR_rpt"/>
</dbReference>
<dbReference type="PANTHER" id="PTHR44998:SF1">
    <property type="entry name" value="UDP-N-ACETYLGLUCOSAMINE--PEPTIDE N-ACETYLGLUCOSAMINYLTRANSFERASE 110 KDA SUBUNIT"/>
    <property type="match status" value="1"/>
</dbReference>
<reference evidence="10 11" key="1">
    <citation type="submission" date="2017-10" db="EMBL/GenBank/DDBJ databases">
        <title>Novel microbial diversity and functional potential in the marine mammal oral microbiome.</title>
        <authorList>
            <person name="Dudek N.K."/>
            <person name="Sun C.L."/>
            <person name="Burstein D."/>
            <person name="Kantor R.S."/>
            <person name="Aliaga Goltsman D.S."/>
            <person name="Bik E.M."/>
            <person name="Thomas B.C."/>
            <person name="Banfield J.F."/>
            <person name="Relman D.A."/>
        </authorList>
    </citation>
    <scope>NUCLEOTIDE SEQUENCE [LARGE SCALE GENOMIC DNA]</scope>
    <source>
        <strain evidence="10">DOLJORAL78_50_517</strain>
    </source>
</reference>
<dbReference type="SMART" id="SM00028">
    <property type="entry name" value="TPR"/>
    <property type="match status" value="3"/>
</dbReference>
<sequence>MQAQARDALRRAWLEQELARYKDRSRTQPENIDAWRRLGRIYGELGDAEAALAAIEQVLALQPDDQDALWGRITMCLGLNRNQDALATADQFLALMPEHVDVSLQRVEALRRLGRVTEALESGEQLLTIPRLGATQRAAILSARGALLIVANRIKEALTTVEEALALSPNHPVLTLHRAVCWLQMRRYAEALESVEALVAIPSARFGALCVQARALAVLRRFDEADVILSNLQEQYQHRSLEVTFEPWRLPGETLADSLPKRYTARGLYLMDFFEQLACCDWSNRAAVLSEIETLVADALHYGFVAGMEPFNLLTLPIEPALQQAVANAQAVAVAARMKPIRENLQIAWPEASTDGRLCIGYVSGDFRDHPTAHLAHKLFRLHDRSRFRIIGFSLRPGDNSTYWHNIVEGCDEFIELVGLSHAEAAVRIAREKVHILVDMHGYTRFARPEVFALRPAPVQVGFLGYPGTLGADYIPYIIADPVVLPEAMRAWFSEQPVYLPCYQVNDDEQTIANTGMTRKDRGLPEDAFVFCCFNNTGKLEPESFASWMRIMAQVPGSVLWLLASNTDAIQNLRQAAISHGIDPSRLIFAGRLPKAEHLERYRLADLFLDSFVYGAHTTASDALWAGLPMITLRGARFQSRVCASLLSALGLTELIAERIVEFEVLAVSLARQPDRLEAIRQQLQARCLAGLPFRTAEFARCLERTFFSMWRAYKDRRVPQAIHV</sequence>
<proteinExistence type="inferred from homology"/>
<keyword evidence="6" id="KW-0677">Repeat</keyword>
<dbReference type="GO" id="GO:0097363">
    <property type="term" value="F:protein O-acetylglucosaminyltransferase activity"/>
    <property type="evidence" value="ECO:0007669"/>
    <property type="project" value="UniProtKB-EC"/>
</dbReference>
<feature type="repeat" description="TPR" evidence="8">
    <location>
        <begin position="32"/>
        <end position="65"/>
    </location>
</feature>
<evidence type="ECO:0000256" key="4">
    <source>
        <dbReference type="ARBA" id="ARBA00022676"/>
    </source>
</evidence>
<comment type="caution">
    <text evidence="10">The sequence shown here is derived from an EMBL/GenBank/DDBJ whole genome shotgun (WGS) entry which is preliminary data.</text>
</comment>
<evidence type="ECO:0000256" key="2">
    <source>
        <dbReference type="ARBA" id="ARBA00005386"/>
    </source>
</evidence>
<dbReference type="GO" id="GO:0006493">
    <property type="term" value="P:protein O-linked glycosylation"/>
    <property type="evidence" value="ECO:0007669"/>
    <property type="project" value="TreeGrafter"/>
</dbReference>
<protein>
    <recommendedName>
        <fullName evidence="3">protein O-GlcNAc transferase</fullName>
        <ecNumber evidence="3">2.4.1.255</ecNumber>
    </recommendedName>
</protein>
<keyword evidence="5" id="KW-0808">Transferase</keyword>
<feature type="domain" description="O-GlcNAc transferase C-terminal" evidence="9">
    <location>
        <begin position="517"/>
        <end position="700"/>
    </location>
</feature>
<evidence type="ECO:0000256" key="6">
    <source>
        <dbReference type="ARBA" id="ARBA00022737"/>
    </source>
</evidence>
<evidence type="ECO:0000256" key="1">
    <source>
        <dbReference type="ARBA" id="ARBA00004922"/>
    </source>
</evidence>
<dbReference type="PROSITE" id="PS50005">
    <property type="entry name" value="TPR"/>
    <property type="match status" value="2"/>
</dbReference>
<evidence type="ECO:0000256" key="7">
    <source>
        <dbReference type="ARBA" id="ARBA00022803"/>
    </source>
</evidence>
<dbReference type="AlphaFoldDB" id="A0A2G6PE15"/>
<feature type="domain" description="O-GlcNAc transferase C-terminal" evidence="9">
    <location>
        <begin position="280"/>
        <end position="510"/>
    </location>
</feature>